<dbReference type="EMBL" id="KZ613530">
    <property type="protein sequence ID" value="PMD13561.1"/>
    <property type="molecule type" value="Genomic_DNA"/>
</dbReference>
<protein>
    <submittedName>
        <fullName evidence="1">Uncharacterized protein</fullName>
    </submittedName>
</protein>
<sequence length="242" mass="27416">MGLLHARARRERDSVEDSDFRDSHRHRYLRVGQLSTVDLAPLEEMRPPVVRDSHPLPHFKDTSWKERPWRACLDSNVRPAISDPLGLWVFLKSHYSVTPHVPLPAARWSTPAFTQGGGLLSGVSYSRTTPKQFEKWSWYARVVQLIEMPAQGIRRRQTFALTISNRIAGLQQALTFRRRPTVPAWEYHTVTPPRCCDVVRSHSQGPPRLAALADAILTRTLRALTAKSDSRLSHPSPGAPIV</sequence>
<accession>A0A2J6PHN9</accession>
<dbReference type="Proteomes" id="UP000235672">
    <property type="component" value="Unassembled WGS sequence"/>
</dbReference>
<proteinExistence type="predicted"/>
<evidence type="ECO:0000313" key="1">
    <source>
        <dbReference type="EMBL" id="PMD13561.1"/>
    </source>
</evidence>
<name>A0A2J6PHN9_9HELO</name>
<gene>
    <name evidence="1" type="ORF">NA56DRAFT_711952</name>
</gene>
<evidence type="ECO:0000313" key="2">
    <source>
        <dbReference type="Proteomes" id="UP000235672"/>
    </source>
</evidence>
<organism evidence="1 2">
    <name type="scientific">Hyaloscypha hepaticicola</name>
    <dbReference type="NCBI Taxonomy" id="2082293"/>
    <lineage>
        <taxon>Eukaryota</taxon>
        <taxon>Fungi</taxon>
        <taxon>Dikarya</taxon>
        <taxon>Ascomycota</taxon>
        <taxon>Pezizomycotina</taxon>
        <taxon>Leotiomycetes</taxon>
        <taxon>Helotiales</taxon>
        <taxon>Hyaloscyphaceae</taxon>
        <taxon>Hyaloscypha</taxon>
    </lineage>
</organism>
<keyword evidence="2" id="KW-1185">Reference proteome</keyword>
<reference evidence="1 2" key="1">
    <citation type="submission" date="2016-05" db="EMBL/GenBank/DDBJ databases">
        <title>A degradative enzymes factory behind the ericoid mycorrhizal symbiosis.</title>
        <authorList>
            <consortium name="DOE Joint Genome Institute"/>
            <person name="Martino E."/>
            <person name="Morin E."/>
            <person name="Grelet G."/>
            <person name="Kuo A."/>
            <person name="Kohler A."/>
            <person name="Daghino S."/>
            <person name="Barry K."/>
            <person name="Choi C."/>
            <person name="Cichocki N."/>
            <person name="Clum A."/>
            <person name="Copeland A."/>
            <person name="Hainaut M."/>
            <person name="Haridas S."/>
            <person name="Labutti K."/>
            <person name="Lindquist E."/>
            <person name="Lipzen A."/>
            <person name="Khouja H.-R."/>
            <person name="Murat C."/>
            <person name="Ohm R."/>
            <person name="Olson A."/>
            <person name="Spatafora J."/>
            <person name="Veneault-Fourrey C."/>
            <person name="Henrissat B."/>
            <person name="Grigoriev I."/>
            <person name="Martin F."/>
            <person name="Perotto S."/>
        </authorList>
    </citation>
    <scope>NUCLEOTIDE SEQUENCE [LARGE SCALE GENOMIC DNA]</scope>
    <source>
        <strain evidence="1 2">UAMH 7357</strain>
    </source>
</reference>
<dbReference type="AlphaFoldDB" id="A0A2J6PHN9"/>